<keyword evidence="4" id="KW-0799">Topoisomerase</keyword>
<evidence type="ECO:0000256" key="2">
    <source>
        <dbReference type="ARBA" id="ARBA00006645"/>
    </source>
</evidence>
<evidence type="ECO:0000256" key="1">
    <source>
        <dbReference type="ARBA" id="ARBA00000213"/>
    </source>
</evidence>
<evidence type="ECO:0000313" key="10">
    <source>
        <dbReference type="Proteomes" id="UP000198701"/>
    </source>
</evidence>
<dbReference type="Pfam" id="PF01028">
    <property type="entry name" value="Topoisom_I"/>
    <property type="match status" value="1"/>
</dbReference>
<dbReference type="PRINTS" id="PR00416">
    <property type="entry name" value="EUTPISMRASEI"/>
</dbReference>
<dbReference type="EC" id="5.6.2.1" evidence="3"/>
<dbReference type="GO" id="GO:0006265">
    <property type="term" value="P:DNA topological change"/>
    <property type="evidence" value="ECO:0007669"/>
    <property type="project" value="InterPro"/>
</dbReference>
<sequence>MLPRRVLAQLWYLHRVTRLRRSDTTKPGFARRRAGRGFSYRDPAGGLVTDPQLRARFNALAIPPAWTDVWIAPHPNAHIQATGLDDAGRRQYLYHPAWRLKQDRVKFDRALALAETLPAARGTVTRWLRQDGESRERTLAAAFRMLDSGSLRIGSERYTDAHGSHGLSTLLSSHVQLDGDTLFLRFPAKSGQVWESSIRDPDLAAFLREGNRSPDDPVLSWSEGGERRALTATEINAFIKERTGSDFTAKDFRTLSGTVVAAVSLAAAGPADSIRERNAAVSQAMQDAADVLGNTPTIARKSYVDPRVLDYFIAGETIGTTRLASGEAALRSLLIR</sequence>
<keyword evidence="5" id="KW-0238">DNA-binding</keyword>
<evidence type="ECO:0000256" key="5">
    <source>
        <dbReference type="ARBA" id="ARBA00023125"/>
    </source>
</evidence>
<dbReference type="OrthoDB" id="9778962at2"/>
<dbReference type="EMBL" id="FNFU01000027">
    <property type="protein sequence ID" value="SDL08709.1"/>
    <property type="molecule type" value="Genomic_DNA"/>
</dbReference>
<dbReference type="Proteomes" id="UP000198701">
    <property type="component" value="Unassembled WGS sequence"/>
</dbReference>
<dbReference type="Gene3D" id="1.10.132.120">
    <property type="match status" value="1"/>
</dbReference>
<gene>
    <name evidence="9" type="ORF">SAMN05216282_12715</name>
</gene>
<accession>A0A1G9H754</accession>
<dbReference type="InterPro" id="IPR014711">
    <property type="entry name" value="TopoI_cat_a-hlx-sub_euk"/>
</dbReference>
<evidence type="ECO:0000256" key="4">
    <source>
        <dbReference type="ARBA" id="ARBA00023029"/>
    </source>
</evidence>
<dbReference type="Gene3D" id="3.90.15.10">
    <property type="entry name" value="Topoisomerase I, Chain A, domain 3"/>
    <property type="match status" value="1"/>
</dbReference>
<comment type="catalytic activity">
    <reaction evidence="1">
        <text>ATP-independent breakage of single-stranded DNA, followed by passage and rejoining.</text>
        <dbReference type="EC" id="5.6.2.1"/>
    </reaction>
</comment>
<feature type="domain" description="DNA topoisomerase IB N-terminal" evidence="8">
    <location>
        <begin position="37"/>
        <end position="85"/>
    </location>
</feature>
<dbReference type="AlphaFoldDB" id="A0A1G9H754"/>
<dbReference type="STRING" id="386301.SAMN05216282_12715"/>
<evidence type="ECO:0000256" key="6">
    <source>
        <dbReference type="ARBA" id="ARBA00023235"/>
    </source>
</evidence>
<dbReference type="PROSITE" id="PS52038">
    <property type="entry name" value="TOPO_IB_2"/>
    <property type="match status" value="1"/>
</dbReference>
<evidence type="ECO:0000259" key="8">
    <source>
        <dbReference type="Pfam" id="PF21338"/>
    </source>
</evidence>
<dbReference type="InterPro" id="IPR035447">
    <property type="entry name" value="DNA_topo_I_N_sf"/>
</dbReference>
<dbReference type="InterPro" id="IPR049331">
    <property type="entry name" value="Top1B_N_bact"/>
</dbReference>
<comment type="similarity">
    <text evidence="2">Belongs to the type IB topoisomerase family.</text>
</comment>
<dbReference type="GO" id="GO:0003917">
    <property type="term" value="F:DNA topoisomerase type I (single strand cut, ATP-independent) activity"/>
    <property type="evidence" value="ECO:0007669"/>
    <property type="project" value="UniProtKB-EC"/>
</dbReference>
<name>A0A1G9H754_9MICO</name>
<evidence type="ECO:0000259" key="7">
    <source>
        <dbReference type="Pfam" id="PF01028"/>
    </source>
</evidence>
<evidence type="ECO:0000256" key="3">
    <source>
        <dbReference type="ARBA" id="ARBA00012891"/>
    </source>
</evidence>
<dbReference type="InterPro" id="IPR013500">
    <property type="entry name" value="TopoI_cat_euk"/>
</dbReference>
<proteinExistence type="inferred from homology"/>
<dbReference type="Pfam" id="PF21338">
    <property type="entry name" value="Top1B_N_bact"/>
    <property type="match status" value="1"/>
</dbReference>
<dbReference type="InterPro" id="IPR011010">
    <property type="entry name" value="DNA_brk_join_enz"/>
</dbReference>
<dbReference type="Gene3D" id="3.30.66.10">
    <property type="entry name" value="DNA topoisomerase I domain"/>
    <property type="match status" value="1"/>
</dbReference>
<dbReference type="SUPFAM" id="SSF56349">
    <property type="entry name" value="DNA breaking-rejoining enzymes"/>
    <property type="match status" value="1"/>
</dbReference>
<organism evidence="9 10">
    <name type="scientific">Cryobacterium psychrotolerans</name>
    <dbReference type="NCBI Taxonomy" id="386301"/>
    <lineage>
        <taxon>Bacteria</taxon>
        <taxon>Bacillati</taxon>
        <taxon>Actinomycetota</taxon>
        <taxon>Actinomycetes</taxon>
        <taxon>Micrococcales</taxon>
        <taxon>Microbacteriaceae</taxon>
        <taxon>Cryobacterium</taxon>
    </lineage>
</organism>
<dbReference type="GO" id="GO:0003677">
    <property type="term" value="F:DNA binding"/>
    <property type="evidence" value="ECO:0007669"/>
    <property type="project" value="UniProtKB-KW"/>
</dbReference>
<feature type="domain" description="DNA topoisomerase I catalytic core eukaryotic-type" evidence="7">
    <location>
        <begin position="98"/>
        <end position="301"/>
    </location>
</feature>
<protein>
    <recommendedName>
        <fullName evidence="3">DNA topoisomerase</fullName>
        <ecNumber evidence="3">5.6.2.1</ecNumber>
    </recommendedName>
</protein>
<dbReference type="InterPro" id="IPR001631">
    <property type="entry name" value="TopoI"/>
</dbReference>
<evidence type="ECO:0000313" key="9">
    <source>
        <dbReference type="EMBL" id="SDL08709.1"/>
    </source>
</evidence>
<dbReference type="SUPFAM" id="SSF55869">
    <property type="entry name" value="DNA topoisomerase I domain"/>
    <property type="match status" value="1"/>
</dbReference>
<reference evidence="9 10" key="1">
    <citation type="submission" date="2016-10" db="EMBL/GenBank/DDBJ databases">
        <authorList>
            <person name="de Groot N.N."/>
        </authorList>
    </citation>
    <scope>NUCLEOTIDE SEQUENCE [LARGE SCALE GENOMIC DNA]</scope>
    <source>
        <strain evidence="9 10">CGMCC 1.5382</strain>
    </source>
</reference>
<keyword evidence="6 9" id="KW-0413">Isomerase</keyword>
<keyword evidence="10" id="KW-1185">Reference proteome</keyword>